<dbReference type="Pfam" id="PF00440">
    <property type="entry name" value="TetR_N"/>
    <property type="match status" value="1"/>
</dbReference>
<evidence type="ECO:0000313" key="7">
    <source>
        <dbReference type="EMBL" id="NMG75459.1"/>
    </source>
</evidence>
<feature type="domain" description="HTH tetR-type" evidence="6">
    <location>
        <begin position="116"/>
        <end position="176"/>
    </location>
</feature>
<dbReference type="InterPro" id="IPR009057">
    <property type="entry name" value="Homeodomain-like_sf"/>
</dbReference>
<keyword evidence="2 4" id="KW-0238">DNA-binding</keyword>
<proteinExistence type="predicted"/>
<reference evidence="7 8" key="1">
    <citation type="submission" date="2019-12" db="EMBL/GenBank/DDBJ databases">
        <title>Comparative genomics gives insights into the taxonomy of the Azoarcus-Aromatoleum group and reveals separate origins of nif in the plant-associated Azoarcus and non-plant-associated Aromatoleum sub-groups.</title>
        <authorList>
            <person name="Lafos M."/>
            <person name="Maluk M."/>
            <person name="Batista M."/>
            <person name="Junghare M."/>
            <person name="Carmona M."/>
            <person name="Faoro H."/>
            <person name="Cruz L.M."/>
            <person name="Battistoni F."/>
            <person name="De Souza E."/>
            <person name="Pedrosa F."/>
            <person name="Chen W.-M."/>
            <person name="Poole P.S."/>
            <person name="Dixon R.A."/>
            <person name="James E.K."/>
        </authorList>
    </citation>
    <scope>NUCLEOTIDE SEQUENCE [LARGE SCALE GENOMIC DNA]</scope>
    <source>
        <strain evidence="7 8">22Lin</strain>
    </source>
</reference>
<dbReference type="Gene3D" id="1.10.357.10">
    <property type="entry name" value="Tetracycline Repressor, domain 2"/>
    <property type="match status" value="1"/>
</dbReference>
<dbReference type="Gene3D" id="1.10.10.60">
    <property type="entry name" value="Homeodomain-like"/>
    <property type="match status" value="1"/>
</dbReference>
<gene>
    <name evidence="7" type="ORF">GPA25_11890</name>
</gene>
<organism evidence="7 8">
    <name type="scientific">Aromatoleum diolicum</name>
    <dbReference type="NCBI Taxonomy" id="75796"/>
    <lineage>
        <taxon>Bacteria</taxon>
        <taxon>Pseudomonadati</taxon>
        <taxon>Pseudomonadota</taxon>
        <taxon>Betaproteobacteria</taxon>
        <taxon>Rhodocyclales</taxon>
        <taxon>Rhodocyclaceae</taxon>
        <taxon>Aromatoleum</taxon>
    </lineage>
</organism>
<dbReference type="SUPFAM" id="SSF46689">
    <property type="entry name" value="Homeodomain-like"/>
    <property type="match status" value="1"/>
</dbReference>
<evidence type="ECO:0000313" key="8">
    <source>
        <dbReference type="Proteomes" id="UP000648984"/>
    </source>
</evidence>
<dbReference type="RefSeq" id="WP_169260609.1">
    <property type="nucleotide sequence ID" value="NZ_WTVQ01000018.1"/>
</dbReference>
<feature type="region of interest" description="Disordered" evidence="5">
    <location>
        <begin position="96"/>
        <end position="115"/>
    </location>
</feature>
<accession>A0ABX1QAR3</accession>
<sequence length="300" mass="32997">MNSALTDADHQTHIPATEVEILRLAREEPELGQAAVAERLRRAGFSISASGVRYLWQKHGLETTVKRLRALADGSGEGIAALTDQQRSLLERGALSAQLARAPSPGEPGSPGDEPLDRYQVILNAAAELFSEQGYDRSSIRDIARKVGLLPGSVYHHFASKEELYLAVHREGFHEVMEAVKAAIAEGSDPWDRLTRACEVHVHLIVGGSPIHRVTGHSLSLIGNHELLAKIQPVRAAYEDVFRALIDALPVTPGADRTLLRLMLLGAMNWVYLWYREGRRSPKEIADAMVEMVRRGVQSA</sequence>
<dbReference type="InterPro" id="IPR036271">
    <property type="entry name" value="Tet_transcr_reg_TetR-rel_C_sf"/>
</dbReference>
<evidence type="ECO:0000256" key="4">
    <source>
        <dbReference type="PROSITE-ProRule" id="PRU00335"/>
    </source>
</evidence>
<dbReference type="SUPFAM" id="SSF48498">
    <property type="entry name" value="Tetracyclin repressor-like, C-terminal domain"/>
    <property type="match status" value="1"/>
</dbReference>
<dbReference type="PANTHER" id="PTHR30055">
    <property type="entry name" value="HTH-TYPE TRANSCRIPTIONAL REGULATOR RUTR"/>
    <property type="match status" value="1"/>
</dbReference>
<evidence type="ECO:0000259" key="6">
    <source>
        <dbReference type="PROSITE" id="PS50977"/>
    </source>
</evidence>
<keyword evidence="1" id="KW-0805">Transcription regulation</keyword>
<dbReference type="PRINTS" id="PR00455">
    <property type="entry name" value="HTHTETR"/>
</dbReference>
<evidence type="ECO:0000256" key="3">
    <source>
        <dbReference type="ARBA" id="ARBA00023163"/>
    </source>
</evidence>
<evidence type="ECO:0000256" key="5">
    <source>
        <dbReference type="SAM" id="MobiDB-lite"/>
    </source>
</evidence>
<dbReference type="PANTHER" id="PTHR30055:SF234">
    <property type="entry name" value="HTH-TYPE TRANSCRIPTIONAL REGULATOR BETI"/>
    <property type="match status" value="1"/>
</dbReference>
<feature type="DNA-binding region" description="H-T-H motif" evidence="4">
    <location>
        <begin position="139"/>
        <end position="158"/>
    </location>
</feature>
<name>A0ABX1QAR3_9RHOO</name>
<comment type="caution">
    <text evidence="7">The sequence shown here is derived from an EMBL/GenBank/DDBJ whole genome shotgun (WGS) entry which is preliminary data.</text>
</comment>
<evidence type="ECO:0000256" key="1">
    <source>
        <dbReference type="ARBA" id="ARBA00023015"/>
    </source>
</evidence>
<protein>
    <submittedName>
        <fullName evidence="7">TetR family transcriptional regulator</fullName>
    </submittedName>
</protein>
<dbReference type="InterPro" id="IPR050109">
    <property type="entry name" value="HTH-type_TetR-like_transc_reg"/>
</dbReference>
<dbReference type="InterPro" id="IPR001647">
    <property type="entry name" value="HTH_TetR"/>
</dbReference>
<dbReference type="PROSITE" id="PS50977">
    <property type="entry name" value="HTH_TETR_2"/>
    <property type="match status" value="1"/>
</dbReference>
<dbReference type="EMBL" id="WTVQ01000018">
    <property type="protein sequence ID" value="NMG75459.1"/>
    <property type="molecule type" value="Genomic_DNA"/>
</dbReference>
<keyword evidence="3" id="KW-0804">Transcription</keyword>
<keyword evidence="8" id="KW-1185">Reference proteome</keyword>
<evidence type="ECO:0000256" key="2">
    <source>
        <dbReference type="ARBA" id="ARBA00023125"/>
    </source>
</evidence>
<dbReference type="InterPro" id="IPR041490">
    <property type="entry name" value="KstR2_TetR_C"/>
</dbReference>
<dbReference type="Proteomes" id="UP000648984">
    <property type="component" value="Unassembled WGS sequence"/>
</dbReference>
<dbReference type="Pfam" id="PF17932">
    <property type="entry name" value="TetR_C_24"/>
    <property type="match status" value="1"/>
</dbReference>